<protein>
    <submittedName>
        <fullName evidence="3">Uncharacterized protein</fullName>
    </submittedName>
</protein>
<evidence type="ECO:0000256" key="2">
    <source>
        <dbReference type="SAM" id="SignalP"/>
    </source>
</evidence>
<sequence length="398" mass="42485">MKLIKFLTIIVVSLGFFNLASSEQVVAQTFPDPAWKLVSACGPGQIHPKDFDYITKINFEPDLNKDEFINALTGGTPFYCGEGSNFEINGWNISVGTARYCGPGWVTTRNKNGEQVRSVTSGPLCCPFTHPNSDALNIDTCCEPGYWPKKTVDQCDGGTRAESVNASTDTFASPAGPIVASSGALYECPLDGCLTDAANNPVDNRTNITPLSQNTVNGLKCFARSVLGGADDDGDGIGDGEVIKPGGDPANPLHCQAGEWVTEDELTIDNAIVISSCAAIRDEAERDRCLACFAKNPDSGSGEPQTYVYSSLGCIDTRQNPFITRLFQTGFGLLGGFAIIMIMWGAILRQSTDPAKIQEGSDKIKAAIASIVMIASAIPLLRFIGINLTGLLPFNIFN</sequence>
<dbReference type="EMBL" id="JAGQLL010000019">
    <property type="protein sequence ID" value="MCA9379937.1"/>
    <property type="molecule type" value="Genomic_DNA"/>
</dbReference>
<proteinExistence type="predicted"/>
<feature type="chain" id="PRO_5036693106" evidence="2">
    <location>
        <begin position="28"/>
        <end position="398"/>
    </location>
</feature>
<evidence type="ECO:0000313" key="3">
    <source>
        <dbReference type="EMBL" id="MCA9379937.1"/>
    </source>
</evidence>
<dbReference type="AlphaFoldDB" id="A0A955KZJ5"/>
<reference evidence="3" key="1">
    <citation type="submission" date="2020-04" db="EMBL/GenBank/DDBJ databases">
        <authorList>
            <person name="Zhang T."/>
        </authorList>
    </citation>
    <scope>NUCLEOTIDE SEQUENCE</scope>
    <source>
        <strain evidence="3">HKST-UBA15</strain>
    </source>
</reference>
<evidence type="ECO:0000256" key="1">
    <source>
        <dbReference type="SAM" id="Phobius"/>
    </source>
</evidence>
<name>A0A955KZJ5_9BACT</name>
<keyword evidence="1" id="KW-0472">Membrane</keyword>
<feature type="signal peptide" evidence="2">
    <location>
        <begin position="1"/>
        <end position="27"/>
    </location>
</feature>
<gene>
    <name evidence="3" type="ORF">KC675_02030</name>
</gene>
<dbReference type="Pfam" id="PF18895">
    <property type="entry name" value="T4SS_pilin"/>
    <property type="match status" value="1"/>
</dbReference>
<comment type="caution">
    <text evidence="3">The sequence shown here is derived from an EMBL/GenBank/DDBJ whole genome shotgun (WGS) entry which is preliminary data.</text>
</comment>
<keyword evidence="1" id="KW-0812">Transmembrane</keyword>
<keyword evidence="2" id="KW-0732">Signal</keyword>
<keyword evidence="1" id="KW-1133">Transmembrane helix</keyword>
<reference evidence="3" key="2">
    <citation type="journal article" date="2021" name="Microbiome">
        <title>Successional dynamics and alternative stable states in a saline activated sludge microbial community over 9 years.</title>
        <authorList>
            <person name="Wang Y."/>
            <person name="Ye J."/>
            <person name="Ju F."/>
            <person name="Liu L."/>
            <person name="Boyd J.A."/>
            <person name="Deng Y."/>
            <person name="Parks D.H."/>
            <person name="Jiang X."/>
            <person name="Yin X."/>
            <person name="Woodcroft B.J."/>
            <person name="Tyson G.W."/>
            <person name="Hugenholtz P."/>
            <person name="Polz M.F."/>
            <person name="Zhang T."/>
        </authorList>
    </citation>
    <scope>NUCLEOTIDE SEQUENCE</scope>
    <source>
        <strain evidence="3">HKST-UBA15</strain>
    </source>
</reference>
<organism evidence="3 4">
    <name type="scientific">Candidatus Dojkabacteria bacterium</name>
    <dbReference type="NCBI Taxonomy" id="2099670"/>
    <lineage>
        <taxon>Bacteria</taxon>
        <taxon>Candidatus Dojkabacteria</taxon>
    </lineage>
</organism>
<feature type="transmembrane region" description="Helical" evidence="1">
    <location>
        <begin position="326"/>
        <end position="347"/>
    </location>
</feature>
<feature type="transmembrane region" description="Helical" evidence="1">
    <location>
        <begin position="368"/>
        <end position="392"/>
    </location>
</feature>
<accession>A0A955KZJ5</accession>
<evidence type="ECO:0000313" key="4">
    <source>
        <dbReference type="Proteomes" id="UP000745577"/>
    </source>
</evidence>
<dbReference type="Proteomes" id="UP000745577">
    <property type="component" value="Unassembled WGS sequence"/>
</dbReference>
<dbReference type="InterPro" id="IPR043993">
    <property type="entry name" value="T4SS_pilin"/>
</dbReference>